<feature type="domain" description="YjeF N-terminal" evidence="21">
    <location>
        <begin position="9"/>
        <end position="216"/>
    </location>
</feature>
<evidence type="ECO:0000256" key="9">
    <source>
        <dbReference type="ARBA" id="ARBA00022958"/>
    </source>
</evidence>
<evidence type="ECO:0000256" key="11">
    <source>
        <dbReference type="ARBA" id="ARBA00023235"/>
    </source>
</evidence>
<keyword evidence="9 18" id="KW-0630">Potassium</keyword>
<keyword evidence="5 18" id="KW-0479">Metal-binding</keyword>
<organism evidence="22 23">
    <name type="scientific">Gracilibacillus oryzae</name>
    <dbReference type="NCBI Taxonomy" id="1672701"/>
    <lineage>
        <taxon>Bacteria</taxon>
        <taxon>Bacillati</taxon>
        <taxon>Bacillota</taxon>
        <taxon>Bacilli</taxon>
        <taxon>Bacillales</taxon>
        <taxon>Bacillaceae</taxon>
        <taxon>Gracilibacillus</taxon>
    </lineage>
</organism>
<dbReference type="PANTHER" id="PTHR12592">
    <property type="entry name" value="ATP-DEPENDENT (S)-NAD(P)H-HYDRATE DEHYDRATASE FAMILY MEMBER"/>
    <property type="match status" value="1"/>
</dbReference>
<evidence type="ECO:0000256" key="3">
    <source>
        <dbReference type="ARBA" id="ARBA00006001"/>
    </source>
</evidence>
<evidence type="ECO:0000256" key="8">
    <source>
        <dbReference type="ARBA" id="ARBA00022857"/>
    </source>
</evidence>
<proteinExistence type="inferred from homology"/>
<comment type="similarity">
    <text evidence="3 19">In the N-terminal section; belongs to the NnrE/AIBP family.</text>
</comment>
<keyword evidence="11 18" id="KW-0413">Isomerase</keyword>
<evidence type="ECO:0000256" key="16">
    <source>
        <dbReference type="ARBA" id="ARBA00049209"/>
    </source>
</evidence>
<comment type="cofactor">
    <cofactor evidence="18 19">
        <name>K(+)</name>
        <dbReference type="ChEBI" id="CHEBI:29103"/>
    </cofactor>
    <text evidence="18 19">Binds 1 potassium ion per subunit.</text>
</comment>
<comment type="function">
    <text evidence="17">Catalyzes the dehydration of the S-form of NAD(P)HX at the expense of ADP, which is converted to AMP. Together with NAD(P)HX epimerase, which catalyzes the epimerization of the S- and R-forms, the enzyme allows the repair of both epimers of NAD(P)HX, a damaged form of NAD(P)H that is a result of enzymatic or heat-dependent hydration.</text>
</comment>
<comment type="similarity">
    <text evidence="4 19">In the C-terminal section; belongs to the NnrD/CARKD family.</text>
</comment>
<dbReference type="GO" id="GO:0005524">
    <property type="term" value="F:ATP binding"/>
    <property type="evidence" value="ECO:0007669"/>
    <property type="project" value="UniProtKB-UniRule"/>
</dbReference>
<feature type="binding site" evidence="18">
    <location>
        <position position="159"/>
    </location>
    <ligand>
        <name>(6S)-NADPHX</name>
        <dbReference type="ChEBI" id="CHEBI:64076"/>
    </ligand>
</feature>
<keyword evidence="7 17" id="KW-0067">ATP-binding</keyword>
<evidence type="ECO:0000256" key="2">
    <source>
        <dbReference type="ARBA" id="ARBA00000909"/>
    </source>
</evidence>
<dbReference type="InterPro" id="IPR029056">
    <property type="entry name" value="Ribokinase-like"/>
</dbReference>
<feature type="binding site" evidence="17">
    <location>
        <position position="377"/>
    </location>
    <ligand>
        <name>(6S)-NADPHX</name>
        <dbReference type="ChEBI" id="CHEBI:64076"/>
    </ligand>
</feature>
<reference evidence="22 23" key="1">
    <citation type="submission" date="2019-10" db="EMBL/GenBank/DDBJ databases">
        <title>Gracilibacillus sp. nov. isolated from rice seeds.</title>
        <authorList>
            <person name="He S."/>
        </authorList>
    </citation>
    <scope>NUCLEOTIDE SEQUENCE [LARGE SCALE GENOMIC DNA]</scope>
    <source>
        <strain evidence="22 23">TD8</strain>
    </source>
</reference>
<gene>
    <name evidence="17" type="primary">nnrD</name>
    <name evidence="18" type="synonym">nnrE</name>
    <name evidence="22" type="ORF">F9U64_07000</name>
</gene>
<dbReference type="GO" id="GO:0046872">
    <property type="term" value="F:metal ion binding"/>
    <property type="evidence" value="ECO:0007669"/>
    <property type="project" value="UniProtKB-UniRule"/>
</dbReference>
<evidence type="ECO:0000256" key="7">
    <source>
        <dbReference type="ARBA" id="ARBA00022840"/>
    </source>
</evidence>
<dbReference type="PROSITE" id="PS51383">
    <property type="entry name" value="YJEF_C_3"/>
    <property type="match status" value="1"/>
</dbReference>
<dbReference type="HAMAP" id="MF_01965">
    <property type="entry name" value="NADHX_dehydratase"/>
    <property type="match status" value="1"/>
</dbReference>
<evidence type="ECO:0000256" key="18">
    <source>
        <dbReference type="HAMAP-Rule" id="MF_01966"/>
    </source>
</evidence>
<dbReference type="Gene3D" id="3.40.50.10260">
    <property type="entry name" value="YjeF N-terminal domain"/>
    <property type="match status" value="1"/>
</dbReference>
<dbReference type="OrthoDB" id="9806925at2"/>
<feature type="binding site" evidence="18">
    <location>
        <position position="58"/>
    </location>
    <ligand>
        <name>K(+)</name>
        <dbReference type="ChEBI" id="CHEBI:29103"/>
    </ligand>
</feature>
<dbReference type="Pfam" id="PF01256">
    <property type="entry name" value="Carb_kinase"/>
    <property type="match status" value="1"/>
</dbReference>
<name>A0A7C8GTX9_9BACI</name>
<keyword evidence="6 17" id="KW-0547">Nucleotide-binding</keyword>
<comment type="subunit">
    <text evidence="17">Homotetramer.</text>
</comment>
<comment type="similarity">
    <text evidence="17">Belongs to the NnrD/CARKD family.</text>
</comment>
<dbReference type="GO" id="GO:0052855">
    <property type="term" value="F:ADP-dependent NAD(P)H-hydrate dehydratase activity"/>
    <property type="evidence" value="ECO:0007669"/>
    <property type="project" value="UniProtKB-UniRule"/>
</dbReference>
<comment type="function">
    <text evidence="18">Catalyzes the epimerization of the S- and R-forms of NAD(P)HX, a damaged form of NAD(P)H that is a result of enzymatic or heat-dependent hydration. This is a prerequisite for the S-specific NAD(P)H-hydrate dehydratase to allow the repair of both epimers of NAD(P)HX.</text>
</comment>
<evidence type="ECO:0000256" key="19">
    <source>
        <dbReference type="PIRNR" id="PIRNR017184"/>
    </source>
</evidence>
<evidence type="ECO:0000256" key="5">
    <source>
        <dbReference type="ARBA" id="ARBA00022723"/>
    </source>
</evidence>
<dbReference type="GO" id="GO:0052856">
    <property type="term" value="F:NAD(P)HX epimerase activity"/>
    <property type="evidence" value="ECO:0007669"/>
    <property type="project" value="UniProtKB-UniRule"/>
</dbReference>
<keyword evidence="8 17" id="KW-0521">NADP</keyword>
<dbReference type="RefSeq" id="WP_153402294.1">
    <property type="nucleotide sequence ID" value="NZ_ML762427.1"/>
</dbReference>
<dbReference type="EMBL" id="WEID01000031">
    <property type="protein sequence ID" value="KAB8137957.1"/>
    <property type="molecule type" value="Genomic_DNA"/>
</dbReference>
<comment type="catalytic activity">
    <reaction evidence="2 18 19">
        <text>(6R)-NADPHX = (6S)-NADPHX</text>
        <dbReference type="Rhea" id="RHEA:32227"/>
        <dbReference type="ChEBI" id="CHEBI:64076"/>
        <dbReference type="ChEBI" id="CHEBI:64077"/>
        <dbReference type="EC" id="5.1.99.6"/>
    </reaction>
</comment>
<dbReference type="GO" id="GO:0046496">
    <property type="term" value="P:nicotinamide nucleotide metabolic process"/>
    <property type="evidence" value="ECO:0007669"/>
    <property type="project" value="UniProtKB-UniRule"/>
</dbReference>
<evidence type="ECO:0000313" key="22">
    <source>
        <dbReference type="EMBL" id="KAB8137957.1"/>
    </source>
</evidence>
<evidence type="ECO:0000256" key="12">
    <source>
        <dbReference type="ARBA" id="ARBA00023239"/>
    </source>
</evidence>
<dbReference type="AlphaFoldDB" id="A0A7C8GTX9"/>
<comment type="similarity">
    <text evidence="18">Belongs to the NnrE/AIBP family.</text>
</comment>
<feature type="binding site" evidence="18">
    <location>
        <begin position="57"/>
        <end position="61"/>
    </location>
    <ligand>
        <name>(6S)-NADPHX</name>
        <dbReference type="ChEBI" id="CHEBI:64076"/>
    </ligand>
</feature>
<keyword evidence="23" id="KW-1185">Reference proteome</keyword>
<dbReference type="InterPro" id="IPR036652">
    <property type="entry name" value="YjeF_N_dom_sf"/>
</dbReference>
<feature type="binding site" evidence="18">
    <location>
        <begin position="130"/>
        <end position="136"/>
    </location>
    <ligand>
        <name>(6S)-NADPHX</name>
        <dbReference type="ChEBI" id="CHEBI:64076"/>
    </ligand>
</feature>
<dbReference type="NCBIfam" id="TIGR00197">
    <property type="entry name" value="yjeF_nterm"/>
    <property type="match status" value="1"/>
</dbReference>
<dbReference type="SUPFAM" id="SSF64153">
    <property type="entry name" value="YjeF N-terminal domain-like"/>
    <property type="match status" value="1"/>
</dbReference>
<dbReference type="Proteomes" id="UP000480246">
    <property type="component" value="Unassembled WGS sequence"/>
</dbReference>
<evidence type="ECO:0000256" key="14">
    <source>
        <dbReference type="ARBA" id="ARBA00025153"/>
    </source>
</evidence>
<feature type="binding site" evidence="17">
    <location>
        <begin position="414"/>
        <end position="418"/>
    </location>
    <ligand>
        <name>AMP</name>
        <dbReference type="ChEBI" id="CHEBI:456215"/>
    </ligand>
</feature>
<evidence type="ECO:0000256" key="4">
    <source>
        <dbReference type="ARBA" id="ARBA00009524"/>
    </source>
</evidence>
<dbReference type="PANTHER" id="PTHR12592:SF0">
    <property type="entry name" value="ATP-DEPENDENT (S)-NAD(P)H-HYDRATE DEHYDRATASE"/>
    <property type="match status" value="1"/>
</dbReference>
<dbReference type="Pfam" id="PF03853">
    <property type="entry name" value="YjeF_N"/>
    <property type="match status" value="1"/>
</dbReference>
<comment type="caution">
    <text evidence="17">Lacks conserved residue(s) required for the propagation of feature annotation.</text>
</comment>
<comment type="function">
    <text evidence="14 19">Bifunctional enzyme that catalyzes the epimerization of the S- and R-forms of NAD(P)HX and the dehydration of the S-form of NAD(P)HX at the expense of ADP, which is converted to AMP. This allows the repair of both epimers of NAD(P)HX, a damaged form of NAD(P)H that is a result of enzymatic or heat-dependent hydration.</text>
</comment>
<feature type="binding site" evidence="18">
    <location>
        <position position="126"/>
    </location>
    <ligand>
        <name>K(+)</name>
        <dbReference type="ChEBI" id="CHEBI:29103"/>
    </ligand>
</feature>
<dbReference type="PROSITE" id="PS01050">
    <property type="entry name" value="YJEF_C_2"/>
    <property type="match status" value="1"/>
</dbReference>
<dbReference type="InterPro" id="IPR030677">
    <property type="entry name" value="Nnr"/>
</dbReference>
<dbReference type="InterPro" id="IPR004443">
    <property type="entry name" value="YjeF_N_dom"/>
</dbReference>
<dbReference type="GO" id="GO:0110051">
    <property type="term" value="P:metabolite repair"/>
    <property type="evidence" value="ECO:0007669"/>
    <property type="project" value="TreeGrafter"/>
</dbReference>
<dbReference type="Gene3D" id="3.40.1190.20">
    <property type="match status" value="1"/>
</dbReference>
<keyword evidence="10 17" id="KW-0520">NAD</keyword>
<evidence type="ECO:0000256" key="17">
    <source>
        <dbReference type="HAMAP-Rule" id="MF_01965"/>
    </source>
</evidence>
<dbReference type="PROSITE" id="PS51385">
    <property type="entry name" value="YJEF_N"/>
    <property type="match status" value="1"/>
</dbReference>
<evidence type="ECO:0000259" key="20">
    <source>
        <dbReference type="PROSITE" id="PS51383"/>
    </source>
</evidence>
<dbReference type="InterPro" id="IPR017953">
    <property type="entry name" value="Carbohydrate_kinase_pred_CS"/>
</dbReference>
<protein>
    <recommendedName>
        <fullName evidence="19">Bifunctional NAD(P)H-hydrate repair enzyme</fullName>
    </recommendedName>
    <alternativeName>
        <fullName evidence="19">Nicotinamide nucleotide repair protein</fullName>
    </alternativeName>
    <domain>
        <recommendedName>
            <fullName evidence="19">ADP-dependent (S)-NAD(P)H-hydrate dehydratase</fullName>
            <ecNumber evidence="19">4.2.1.136</ecNumber>
        </recommendedName>
        <alternativeName>
            <fullName evidence="19">ADP-dependent NAD(P)HX dehydratase</fullName>
        </alternativeName>
    </domain>
    <domain>
        <recommendedName>
            <fullName evidence="19">NAD(P)H-hydrate epimerase</fullName>
            <ecNumber evidence="19">5.1.99.6</ecNumber>
        </recommendedName>
    </domain>
</protein>
<dbReference type="NCBIfam" id="TIGR00196">
    <property type="entry name" value="yjeF_cterm"/>
    <property type="match status" value="1"/>
</dbReference>
<evidence type="ECO:0000256" key="15">
    <source>
        <dbReference type="ARBA" id="ARBA00048238"/>
    </source>
</evidence>
<comment type="catalytic activity">
    <reaction evidence="15 17 19">
        <text>(6S)-NADHX + ADP = AMP + phosphate + NADH + H(+)</text>
        <dbReference type="Rhea" id="RHEA:32223"/>
        <dbReference type="ChEBI" id="CHEBI:15378"/>
        <dbReference type="ChEBI" id="CHEBI:43474"/>
        <dbReference type="ChEBI" id="CHEBI:57945"/>
        <dbReference type="ChEBI" id="CHEBI:64074"/>
        <dbReference type="ChEBI" id="CHEBI:456215"/>
        <dbReference type="ChEBI" id="CHEBI:456216"/>
        <dbReference type="EC" id="4.2.1.136"/>
    </reaction>
</comment>
<evidence type="ECO:0000256" key="6">
    <source>
        <dbReference type="ARBA" id="ARBA00022741"/>
    </source>
</evidence>
<evidence type="ECO:0000256" key="13">
    <source>
        <dbReference type="ARBA" id="ARBA00023268"/>
    </source>
</evidence>
<comment type="caution">
    <text evidence="22">The sequence shown here is derived from an EMBL/GenBank/DDBJ whole genome shotgun (WGS) entry which is preliminary data.</text>
</comment>
<dbReference type="InterPro" id="IPR000631">
    <property type="entry name" value="CARKD"/>
</dbReference>
<dbReference type="CDD" id="cd01171">
    <property type="entry name" value="YXKO-related"/>
    <property type="match status" value="1"/>
</dbReference>
<keyword evidence="13" id="KW-0511">Multifunctional enzyme</keyword>
<feature type="binding site" evidence="18">
    <location>
        <position position="162"/>
    </location>
    <ligand>
        <name>K(+)</name>
        <dbReference type="ChEBI" id="CHEBI:29103"/>
    </ligand>
</feature>
<feature type="binding site" evidence="17">
    <location>
        <position position="326"/>
    </location>
    <ligand>
        <name>(6S)-NADPHX</name>
        <dbReference type="ChEBI" id="CHEBI:64076"/>
    </ligand>
</feature>
<feature type="binding site" evidence="17">
    <location>
        <position position="444"/>
    </location>
    <ligand>
        <name>(6S)-NADPHX</name>
        <dbReference type="ChEBI" id="CHEBI:64076"/>
    </ligand>
</feature>
<evidence type="ECO:0000313" key="23">
    <source>
        <dbReference type="Proteomes" id="UP000480246"/>
    </source>
</evidence>
<evidence type="ECO:0000259" key="21">
    <source>
        <dbReference type="PROSITE" id="PS51385"/>
    </source>
</evidence>
<dbReference type="HAMAP" id="MF_01966">
    <property type="entry name" value="NADHX_epimerase"/>
    <property type="match status" value="1"/>
</dbReference>
<comment type="cofactor">
    <cofactor evidence="17">
        <name>Mg(2+)</name>
        <dbReference type="ChEBI" id="CHEBI:18420"/>
    </cofactor>
</comment>
<dbReference type="SUPFAM" id="SSF53613">
    <property type="entry name" value="Ribokinase-like"/>
    <property type="match status" value="1"/>
</dbReference>
<feature type="domain" description="YjeF C-terminal" evidence="20">
    <location>
        <begin position="225"/>
        <end position="505"/>
    </location>
</feature>
<keyword evidence="12 17" id="KW-0456">Lyase</keyword>
<comment type="catalytic activity">
    <reaction evidence="1 18 19">
        <text>(6R)-NADHX = (6S)-NADHX</text>
        <dbReference type="Rhea" id="RHEA:32215"/>
        <dbReference type="ChEBI" id="CHEBI:64074"/>
        <dbReference type="ChEBI" id="CHEBI:64075"/>
        <dbReference type="EC" id="5.1.99.6"/>
    </reaction>
</comment>
<dbReference type="EC" id="4.2.1.136" evidence="19"/>
<dbReference type="PIRSF" id="PIRSF017184">
    <property type="entry name" value="Nnr"/>
    <property type="match status" value="1"/>
</dbReference>
<feature type="binding site" evidence="17">
    <location>
        <position position="443"/>
    </location>
    <ligand>
        <name>AMP</name>
        <dbReference type="ChEBI" id="CHEBI:456215"/>
    </ligand>
</feature>
<accession>A0A7C8GTX9</accession>
<sequence>MYIVTAEEMYEIDRYAIEHGGIDGRILMENAGRAIAERLIKQEAGSQAAAVIVGSGNNGGDGFVIARYLLQSGFRVKVYQLASNQKITGDALYHKQLFINQQGLIEDNVDAEMLQDDLPNYHFVVDAILGIGVKGEIRSSIRPFIDLLNKSDKKVISVDIPSGLPANEGIDKDIAVKADFTYVVESPKQSLFTEWGAPYYGEWEVVPIGIPEQAYSNHSSLKRWGKQAFVSTFPKRDTYSHKGSHGKGAVIGGQRTMPGSVTLTASAALKSGAGLLTIATVEDNIPIIASKCTEAMYQVLEDRDGVITKNHTDLFKAFDGLAIGMGMGRDEVTANFSQKLIQALDMPMVIDADGLHHLKPILNTVSERNHPIIITPHFGEMAMLTGYTIDEMKRKPFSIAKEFADQYQLYVVLKGKFTIITSPYGDQIVNDTGNAGLAKGGTGDVLSGILLAMIMQNQSTMAALGNACYIHGLSAEMRVKSGENTEIDLLASDVIDGLSNVFRTLSDV</sequence>
<evidence type="ECO:0000256" key="1">
    <source>
        <dbReference type="ARBA" id="ARBA00000013"/>
    </source>
</evidence>
<evidence type="ECO:0000256" key="10">
    <source>
        <dbReference type="ARBA" id="ARBA00023027"/>
    </source>
</evidence>
<comment type="catalytic activity">
    <reaction evidence="16 17 19">
        <text>(6S)-NADPHX + ADP = AMP + phosphate + NADPH + H(+)</text>
        <dbReference type="Rhea" id="RHEA:32235"/>
        <dbReference type="ChEBI" id="CHEBI:15378"/>
        <dbReference type="ChEBI" id="CHEBI:43474"/>
        <dbReference type="ChEBI" id="CHEBI:57783"/>
        <dbReference type="ChEBI" id="CHEBI:64076"/>
        <dbReference type="ChEBI" id="CHEBI:456215"/>
        <dbReference type="ChEBI" id="CHEBI:456216"/>
        <dbReference type="EC" id="4.2.1.136"/>
    </reaction>
</comment>
<dbReference type="EC" id="5.1.99.6" evidence="19"/>